<sequence>MQSVGQCKAEGTVSSENEDFVLRFHTTVEDDESMAVESAAVMDGDEPQPAPLTAISTAGDPRCRPPS</sequence>
<comment type="caution">
    <text evidence="2">The sequence shown here is derived from an EMBL/GenBank/DDBJ whole genome shotgun (WGS) entry which is preliminary data.</text>
</comment>
<proteinExistence type="predicted"/>
<evidence type="ECO:0000313" key="3">
    <source>
        <dbReference type="Proteomes" id="UP000762676"/>
    </source>
</evidence>
<evidence type="ECO:0000313" key="2">
    <source>
        <dbReference type="EMBL" id="GFR77079.1"/>
    </source>
</evidence>
<dbReference type="EMBL" id="BMAT01004617">
    <property type="protein sequence ID" value="GFR77079.1"/>
    <property type="molecule type" value="Genomic_DNA"/>
</dbReference>
<feature type="region of interest" description="Disordered" evidence="1">
    <location>
        <begin position="40"/>
        <end position="67"/>
    </location>
</feature>
<evidence type="ECO:0000256" key="1">
    <source>
        <dbReference type="SAM" id="MobiDB-lite"/>
    </source>
</evidence>
<gene>
    <name evidence="2" type="ORF">ElyMa_002229400</name>
</gene>
<accession>A0AAV4FVH1</accession>
<dbReference type="AlphaFoldDB" id="A0AAV4FVH1"/>
<keyword evidence="3" id="KW-1185">Reference proteome</keyword>
<protein>
    <submittedName>
        <fullName evidence="2">Uncharacterized protein</fullName>
    </submittedName>
</protein>
<reference evidence="2 3" key="1">
    <citation type="journal article" date="2021" name="Elife">
        <title>Chloroplast acquisition without the gene transfer in kleptoplastic sea slugs, Plakobranchus ocellatus.</title>
        <authorList>
            <person name="Maeda T."/>
            <person name="Takahashi S."/>
            <person name="Yoshida T."/>
            <person name="Shimamura S."/>
            <person name="Takaki Y."/>
            <person name="Nagai Y."/>
            <person name="Toyoda A."/>
            <person name="Suzuki Y."/>
            <person name="Arimoto A."/>
            <person name="Ishii H."/>
            <person name="Satoh N."/>
            <person name="Nishiyama T."/>
            <person name="Hasebe M."/>
            <person name="Maruyama T."/>
            <person name="Minagawa J."/>
            <person name="Obokata J."/>
            <person name="Shigenobu S."/>
        </authorList>
    </citation>
    <scope>NUCLEOTIDE SEQUENCE [LARGE SCALE GENOMIC DNA]</scope>
</reference>
<name>A0AAV4FVH1_9GAST</name>
<dbReference type="Proteomes" id="UP000762676">
    <property type="component" value="Unassembled WGS sequence"/>
</dbReference>
<organism evidence="2 3">
    <name type="scientific">Elysia marginata</name>
    <dbReference type="NCBI Taxonomy" id="1093978"/>
    <lineage>
        <taxon>Eukaryota</taxon>
        <taxon>Metazoa</taxon>
        <taxon>Spiralia</taxon>
        <taxon>Lophotrochozoa</taxon>
        <taxon>Mollusca</taxon>
        <taxon>Gastropoda</taxon>
        <taxon>Heterobranchia</taxon>
        <taxon>Euthyneura</taxon>
        <taxon>Panpulmonata</taxon>
        <taxon>Sacoglossa</taxon>
        <taxon>Placobranchoidea</taxon>
        <taxon>Plakobranchidae</taxon>
        <taxon>Elysia</taxon>
    </lineage>
</organism>